<dbReference type="GO" id="GO:0072330">
    <property type="term" value="P:monocarboxylic acid biosynthetic process"/>
    <property type="evidence" value="ECO:0007669"/>
    <property type="project" value="UniProtKB-ARBA"/>
</dbReference>
<sequence length="395" mass="44163">MARLSSDESFHFELLRLLAHSSHGGADVGEVLAMSAEIIPGDFESFSAVFNKRADRILEQRKSMTNDISIRDAMFRASTYYRAADFYIHGNWDDSRIMSLWDKQAACFDEAMARLPFPGYRKELPGPGCNISIIFFPASNDNEKRPTLILGSGYDGSMEEMYHLHGAAILERGWNVICYDGPGQICTRRYQGVGFTHEWEHVLTPVVDFLETLPTVDMTKLGLMGISMSGLLAARAVAFERRIAAVFSIDGLYNFVDTPVFDPDHGLASFAHIKDFDSAAVLFNNPSIPTTARWALSHGLWAFNVKTPAEYLDKAKMFSLVGIADKIECPVFVACAEDDHFFKGQPEAMRDALGDRAHYHVFTSEDAAGEHCHVGAARHCNHVLFDWFEKEIIKA</sequence>
<protein>
    <recommendedName>
        <fullName evidence="4">AB hydrolase-1 domain-containing protein</fullName>
    </recommendedName>
</protein>
<dbReference type="PANTHER" id="PTHR22946:SF12">
    <property type="entry name" value="CONIDIAL PIGMENT BIOSYNTHESIS PROTEIN AYG1 (AFU_ORTHOLOGUE AFUA_2G17550)"/>
    <property type="match status" value="1"/>
</dbReference>
<evidence type="ECO:0000313" key="2">
    <source>
        <dbReference type="EMBL" id="OQE00868.1"/>
    </source>
</evidence>
<evidence type="ECO:0000256" key="1">
    <source>
        <dbReference type="ARBA" id="ARBA00022801"/>
    </source>
</evidence>
<dbReference type="InterPro" id="IPR050261">
    <property type="entry name" value="FrsA_esterase"/>
</dbReference>
<organism evidence="2 3">
    <name type="scientific">Penicillium vulpinum</name>
    <dbReference type="NCBI Taxonomy" id="29845"/>
    <lineage>
        <taxon>Eukaryota</taxon>
        <taxon>Fungi</taxon>
        <taxon>Dikarya</taxon>
        <taxon>Ascomycota</taxon>
        <taxon>Pezizomycotina</taxon>
        <taxon>Eurotiomycetes</taxon>
        <taxon>Eurotiomycetidae</taxon>
        <taxon>Eurotiales</taxon>
        <taxon>Aspergillaceae</taxon>
        <taxon>Penicillium</taxon>
    </lineage>
</organism>
<dbReference type="Proteomes" id="UP000191518">
    <property type="component" value="Unassembled WGS sequence"/>
</dbReference>
<dbReference type="EMBL" id="MDYP01000045">
    <property type="protein sequence ID" value="OQE00868.1"/>
    <property type="molecule type" value="Genomic_DNA"/>
</dbReference>
<reference evidence="3" key="1">
    <citation type="journal article" date="2017" name="Nat. Microbiol.">
        <title>Global analysis of biosynthetic gene clusters reveals vast potential of secondary metabolite production in Penicillium species.</title>
        <authorList>
            <person name="Nielsen J.C."/>
            <person name="Grijseels S."/>
            <person name="Prigent S."/>
            <person name="Ji B."/>
            <person name="Dainat J."/>
            <person name="Nielsen K.F."/>
            <person name="Frisvad J.C."/>
            <person name="Workman M."/>
            <person name="Nielsen J."/>
        </authorList>
    </citation>
    <scope>NUCLEOTIDE SEQUENCE [LARGE SCALE GENOMIC DNA]</scope>
    <source>
        <strain evidence="3">IBT 29486</strain>
    </source>
</reference>
<dbReference type="InterPro" id="IPR029058">
    <property type="entry name" value="AB_hydrolase_fold"/>
</dbReference>
<dbReference type="Pfam" id="PF06500">
    <property type="entry name" value="FrsA-like"/>
    <property type="match status" value="1"/>
</dbReference>
<dbReference type="AlphaFoldDB" id="A0A1V6RH89"/>
<keyword evidence="1" id="KW-0378">Hydrolase</keyword>
<dbReference type="STRING" id="29845.A0A1V6RH89"/>
<proteinExistence type="predicted"/>
<dbReference type="Gene3D" id="1.20.1440.110">
    <property type="entry name" value="acylaminoacyl peptidase"/>
    <property type="match status" value="1"/>
</dbReference>
<dbReference type="Gene3D" id="3.40.50.1820">
    <property type="entry name" value="alpha/beta hydrolase"/>
    <property type="match status" value="1"/>
</dbReference>
<dbReference type="InterPro" id="IPR010520">
    <property type="entry name" value="FrsA-like"/>
</dbReference>
<dbReference type="SUPFAM" id="SSF53474">
    <property type="entry name" value="alpha/beta-Hydrolases"/>
    <property type="match status" value="1"/>
</dbReference>
<keyword evidence="3" id="KW-1185">Reference proteome</keyword>
<evidence type="ECO:0000313" key="3">
    <source>
        <dbReference type="Proteomes" id="UP000191518"/>
    </source>
</evidence>
<evidence type="ECO:0008006" key="4">
    <source>
        <dbReference type="Google" id="ProtNLM"/>
    </source>
</evidence>
<dbReference type="GO" id="GO:0017000">
    <property type="term" value="P:antibiotic biosynthetic process"/>
    <property type="evidence" value="ECO:0007669"/>
    <property type="project" value="UniProtKB-ARBA"/>
</dbReference>
<accession>A0A1V6RH89</accession>
<name>A0A1V6RH89_9EURO</name>
<comment type="caution">
    <text evidence="2">The sequence shown here is derived from an EMBL/GenBank/DDBJ whole genome shotgun (WGS) entry which is preliminary data.</text>
</comment>
<dbReference type="PANTHER" id="PTHR22946">
    <property type="entry name" value="DIENELACTONE HYDROLASE DOMAIN-CONTAINING PROTEIN-RELATED"/>
    <property type="match status" value="1"/>
</dbReference>
<gene>
    <name evidence="2" type="ORF">PENVUL_c045G07320</name>
</gene>